<evidence type="ECO:0000313" key="3">
    <source>
        <dbReference type="EMBL" id="KAK1473109.1"/>
    </source>
</evidence>
<protein>
    <submittedName>
        <fullName evidence="3">Ankyrin and HET domain-containing protein</fullName>
    </submittedName>
</protein>
<reference evidence="3" key="1">
    <citation type="submission" date="2016-11" db="EMBL/GenBank/DDBJ databases">
        <title>The genome sequence of Colletotrichum cuscutae.</title>
        <authorList>
            <person name="Baroncelli R."/>
        </authorList>
    </citation>
    <scope>NUCLEOTIDE SEQUENCE</scope>
    <source>
        <strain evidence="3">IMI 304802</strain>
    </source>
</reference>
<dbReference type="InterPro" id="IPR010730">
    <property type="entry name" value="HET"/>
</dbReference>
<name>A0AAI9Y407_9PEZI</name>
<comment type="caution">
    <text evidence="3">The sequence shown here is derived from an EMBL/GenBank/DDBJ whole genome shotgun (WGS) entry which is preliminary data.</text>
</comment>
<accession>A0AAI9Y407</accession>
<evidence type="ECO:0000256" key="1">
    <source>
        <dbReference type="SAM" id="MobiDB-lite"/>
    </source>
</evidence>
<feature type="compositionally biased region" description="Polar residues" evidence="1">
    <location>
        <begin position="672"/>
        <end position="683"/>
    </location>
</feature>
<gene>
    <name evidence="3" type="ORF">CCUS01_05716</name>
</gene>
<evidence type="ECO:0000259" key="2">
    <source>
        <dbReference type="Pfam" id="PF06985"/>
    </source>
</evidence>
<feature type="compositionally biased region" description="Low complexity" evidence="1">
    <location>
        <begin position="684"/>
        <end position="693"/>
    </location>
</feature>
<dbReference type="PANTHER" id="PTHR24148:SF64">
    <property type="entry name" value="HETEROKARYON INCOMPATIBILITY DOMAIN-CONTAINING PROTEIN"/>
    <property type="match status" value="1"/>
</dbReference>
<feature type="domain" description="Heterokaryon incompatibility" evidence="2">
    <location>
        <begin position="140"/>
        <end position="278"/>
    </location>
</feature>
<dbReference type="InterPro" id="IPR052895">
    <property type="entry name" value="HetReg/Transcr_Mod"/>
</dbReference>
<organism evidence="3 4">
    <name type="scientific">Colletotrichum cuscutae</name>
    <dbReference type="NCBI Taxonomy" id="1209917"/>
    <lineage>
        <taxon>Eukaryota</taxon>
        <taxon>Fungi</taxon>
        <taxon>Dikarya</taxon>
        <taxon>Ascomycota</taxon>
        <taxon>Pezizomycotina</taxon>
        <taxon>Sordariomycetes</taxon>
        <taxon>Hypocreomycetidae</taxon>
        <taxon>Glomerellales</taxon>
        <taxon>Glomerellaceae</taxon>
        <taxon>Colletotrichum</taxon>
        <taxon>Colletotrichum acutatum species complex</taxon>
    </lineage>
</organism>
<feature type="region of interest" description="Disordered" evidence="1">
    <location>
        <begin position="672"/>
        <end position="693"/>
    </location>
</feature>
<dbReference type="AlphaFoldDB" id="A0AAI9Y407"/>
<keyword evidence="4" id="KW-1185">Reference proteome</keyword>
<dbReference type="PANTHER" id="PTHR24148">
    <property type="entry name" value="ANKYRIN REPEAT DOMAIN-CONTAINING PROTEIN 39 HOMOLOG-RELATED"/>
    <property type="match status" value="1"/>
</dbReference>
<dbReference type="Proteomes" id="UP001239213">
    <property type="component" value="Unassembled WGS sequence"/>
</dbReference>
<sequence>MCVQVFTTWPGCCCVVKSPVQLCAEAKGSYHVIRREVSFTDKPCEYKHEDEKDEEPEPSLLERQLDLENYDSAVLLAAEKLRTYGPEFTETIESSDQVYGPLTVDGEHIRILTLLPGDSLSSTVEVRLSIVNLSDPTMPYDALSYMWGDSTERESIIANGKALRITRSLASALRYLRHSDREVTIWADGICIDQSNDDEKNVQVALMSEIYTKAASVRIWLGEAGRDTNSAIKLMEHCEKAPTMADVVGRVTNDERGTLGLLDLLRRPYWSRMWMFQEILLSKTGYLQCGTFSTSCDVLKYLDVVSSKAQLWPADGTSSLYTTELRRALFDITQFTIASKELRDLEHVLSLTGGLNATNPRDKLYALMGTCDMSQFLDIHYDKSVRDVYVEFTRNYANNTRNLSIVMLAGGDGIFTDDDGKAFPSWTPDFRTCQPENNIYAAMATAGTFNACIGKLHVENQTQEPESTLPQEILGTQGIIWDDIRMTTRLFAGENGLKHLLRDFDFTQSETTLSGKSRLQALCETLIFDDNGIKKGDTQDTLSHKTKCQLEHMLGFMREIELSVGALASSEVAGAVLNEAASADTETQMSFTHLLRNYEKLRQGDSPTIDQLREVFVRKYSTHVGRGSKLLVTRDGLVGRSHDKIQEGDVVAILFGCDIPVVLRREGSNFSTSNDIDASQNAPSSGSGDTTSTSDSNFIEGYFERAAELGCPSLRLTRTAGPRLSPDQLVNNLKSVKALEATYHPGKTSLFFLLHYVLLDKKFRSLTRAKFTGPFLLIPSRNMLSAYLA</sequence>
<proteinExistence type="predicted"/>
<evidence type="ECO:0000313" key="4">
    <source>
        <dbReference type="Proteomes" id="UP001239213"/>
    </source>
</evidence>
<dbReference type="Pfam" id="PF06985">
    <property type="entry name" value="HET"/>
    <property type="match status" value="1"/>
</dbReference>
<dbReference type="EMBL" id="MPDP01000179">
    <property type="protein sequence ID" value="KAK1473109.1"/>
    <property type="molecule type" value="Genomic_DNA"/>
</dbReference>